<evidence type="ECO:0000256" key="2">
    <source>
        <dbReference type="ARBA" id="ARBA00022475"/>
    </source>
</evidence>
<evidence type="ECO:0000256" key="1">
    <source>
        <dbReference type="ARBA" id="ARBA00004651"/>
    </source>
</evidence>
<dbReference type="Proteomes" id="UP000216363">
    <property type="component" value="Unassembled WGS sequence"/>
</dbReference>
<name>A0A256GWN3_9HYPH</name>
<feature type="transmembrane region" description="Helical" evidence="6">
    <location>
        <begin position="212"/>
        <end position="232"/>
    </location>
</feature>
<organism evidence="8 9">
    <name type="scientific">Brucella lupini</name>
    <dbReference type="NCBI Taxonomy" id="255457"/>
    <lineage>
        <taxon>Bacteria</taxon>
        <taxon>Pseudomonadati</taxon>
        <taxon>Pseudomonadota</taxon>
        <taxon>Alphaproteobacteria</taxon>
        <taxon>Hyphomicrobiales</taxon>
        <taxon>Brucellaceae</taxon>
        <taxon>Brucella/Ochrobactrum group</taxon>
        <taxon>Brucella</taxon>
    </lineage>
</organism>
<dbReference type="RefSeq" id="WP_094514042.1">
    <property type="nucleotide sequence ID" value="NZ_JBHEEP010000011.1"/>
</dbReference>
<dbReference type="Proteomes" id="UP000435957">
    <property type="component" value="Unassembled WGS sequence"/>
</dbReference>
<sequence>MRALRNLPFLTTVAIFLLAYAICIVQFPNMLSTRVIGNLLTDNAFLGIAAVGMTFVILSGGIDLSVGSVIAFTSVFVAVMIGQLGVHPLVAFGLVLVIAALFGAWMGMMIHFLRIPPFVATLAGMFLARGAAFLISTQSVPIAHPFLDTLQGLYFRLPGGGRLTFIAMLMLTVFIVGGIIAHRTRFGANIYALGGNQQSAELMGVPIARTTIGIYTMSGILSGLAGIVYTLYTSSGYSLATVGVELDAIASVVIGGTLLTGGAGLVAGTFVGILIQGLIQTYIVFDGTLSSWWTKIAIGILLFLFIALQRGLAWFSDLRRIPKSGNRFSGKMRIETNS</sequence>
<evidence type="ECO:0000313" key="7">
    <source>
        <dbReference type="EMBL" id="KAB2703812.1"/>
    </source>
</evidence>
<dbReference type="InterPro" id="IPR001851">
    <property type="entry name" value="ABC_transp_permease"/>
</dbReference>
<accession>A0A256GWN3</accession>
<keyword evidence="10" id="KW-1185">Reference proteome</keyword>
<feature type="transmembrane region" description="Helical" evidence="6">
    <location>
        <begin position="92"/>
        <end position="113"/>
    </location>
</feature>
<keyword evidence="5 6" id="KW-0472">Membrane</keyword>
<evidence type="ECO:0000313" key="8">
    <source>
        <dbReference type="EMBL" id="OYR31597.1"/>
    </source>
</evidence>
<comment type="caution">
    <text evidence="8">The sequence shown here is derived from an EMBL/GenBank/DDBJ whole genome shotgun (WGS) entry which is preliminary data.</text>
</comment>
<evidence type="ECO:0000256" key="6">
    <source>
        <dbReference type="SAM" id="Phobius"/>
    </source>
</evidence>
<evidence type="ECO:0000256" key="4">
    <source>
        <dbReference type="ARBA" id="ARBA00022989"/>
    </source>
</evidence>
<protein>
    <submittedName>
        <fullName evidence="8">Branched-chain amino acid transport system / permease component family protein</fullName>
    </submittedName>
    <submittedName>
        <fullName evidence="7">Sugar ABC transporter permease YjfF</fullName>
    </submittedName>
</protein>
<gene>
    <name evidence="7" type="primary">yjfF</name>
    <name evidence="8" type="ORF">CES86_1092</name>
    <name evidence="7" type="ORF">F9L03_10675</name>
</gene>
<dbReference type="EMBL" id="WBWF01000006">
    <property type="protein sequence ID" value="KAB2703812.1"/>
    <property type="molecule type" value="Genomic_DNA"/>
</dbReference>
<dbReference type="CDD" id="cd06579">
    <property type="entry name" value="TM_PBP1_transp_AraH_like"/>
    <property type="match status" value="1"/>
</dbReference>
<dbReference type="AlphaFoldDB" id="A0A256GWN3"/>
<dbReference type="PANTHER" id="PTHR32196:SF63">
    <property type="entry name" value="INNER MEMBRANE ABC TRANSPORTER PERMEASE PROTEIN YJFF"/>
    <property type="match status" value="1"/>
</dbReference>
<dbReference type="EMBL" id="NNRN01000038">
    <property type="protein sequence ID" value="OYR31597.1"/>
    <property type="molecule type" value="Genomic_DNA"/>
</dbReference>
<feature type="transmembrane region" description="Helical" evidence="6">
    <location>
        <begin position="296"/>
        <end position="315"/>
    </location>
</feature>
<feature type="transmembrane region" description="Helical" evidence="6">
    <location>
        <begin position="120"/>
        <end position="143"/>
    </location>
</feature>
<dbReference type="PANTHER" id="PTHR32196">
    <property type="entry name" value="ABC TRANSPORTER PERMEASE PROTEIN YPHD-RELATED-RELATED"/>
    <property type="match status" value="1"/>
</dbReference>
<dbReference type="Pfam" id="PF02653">
    <property type="entry name" value="BPD_transp_2"/>
    <property type="match status" value="1"/>
</dbReference>
<reference evidence="8 9" key="1">
    <citation type="submission" date="2017-07" db="EMBL/GenBank/DDBJ databases">
        <title>Draft genome of Ochrobactrum lupini type strain LUP21.</title>
        <authorList>
            <person name="Krzyzanowska D.M."/>
            <person name="Jafra S."/>
        </authorList>
    </citation>
    <scope>NUCLEOTIDE SEQUENCE [LARGE SCALE GENOMIC DNA]</scope>
    <source>
        <strain evidence="8 9">LUP21</strain>
    </source>
</reference>
<dbReference type="NCBIfam" id="NF008630">
    <property type="entry name" value="PRK11618.1"/>
    <property type="match status" value="1"/>
</dbReference>
<keyword evidence="2" id="KW-1003">Cell membrane</keyword>
<keyword evidence="4 6" id="KW-1133">Transmembrane helix</keyword>
<feature type="transmembrane region" description="Helical" evidence="6">
    <location>
        <begin position="252"/>
        <end position="275"/>
    </location>
</feature>
<evidence type="ECO:0000313" key="9">
    <source>
        <dbReference type="Proteomes" id="UP000216363"/>
    </source>
</evidence>
<proteinExistence type="predicted"/>
<feature type="transmembrane region" description="Helical" evidence="6">
    <location>
        <begin position="69"/>
        <end position="86"/>
    </location>
</feature>
<dbReference type="GO" id="GO:0022857">
    <property type="term" value="F:transmembrane transporter activity"/>
    <property type="evidence" value="ECO:0007669"/>
    <property type="project" value="InterPro"/>
</dbReference>
<evidence type="ECO:0000256" key="3">
    <source>
        <dbReference type="ARBA" id="ARBA00022692"/>
    </source>
</evidence>
<feature type="transmembrane region" description="Helical" evidence="6">
    <location>
        <begin position="163"/>
        <end position="181"/>
    </location>
</feature>
<evidence type="ECO:0000313" key="10">
    <source>
        <dbReference type="Proteomes" id="UP000435957"/>
    </source>
</evidence>
<dbReference type="GO" id="GO:0005886">
    <property type="term" value="C:plasma membrane"/>
    <property type="evidence" value="ECO:0007669"/>
    <property type="project" value="UniProtKB-SubCell"/>
</dbReference>
<comment type="subcellular location">
    <subcellularLocation>
        <location evidence="1">Cell membrane</location>
        <topology evidence="1">Multi-pass membrane protein</topology>
    </subcellularLocation>
</comment>
<evidence type="ECO:0000256" key="5">
    <source>
        <dbReference type="ARBA" id="ARBA00023136"/>
    </source>
</evidence>
<keyword evidence="3 6" id="KW-0812">Transmembrane</keyword>
<feature type="transmembrane region" description="Helical" evidence="6">
    <location>
        <begin position="45"/>
        <end position="62"/>
    </location>
</feature>
<reference evidence="7 10" key="2">
    <citation type="submission" date="2019-09" db="EMBL/GenBank/DDBJ databases">
        <title>Taxonomic organization of the family Brucellaceae based on a phylogenomic approach.</title>
        <authorList>
            <person name="Leclercq S."/>
            <person name="Cloeckaert A."/>
            <person name="Zygmunt M.S."/>
        </authorList>
    </citation>
    <scope>NUCLEOTIDE SEQUENCE [LARGE SCALE GENOMIC DNA]</scope>
    <source>
        <strain evidence="7 10">LUP23</strain>
    </source>
</reference>